<evidence type="ECO:0000313" key="1">
    <source>
        <dbReference type="EMBL" id="RLJ86851.1"/>
    </source>
</evidence>
<name>A0A497YQD2_9BACL</name>
<dbReference type="Proteomes" id="UP000280791">
    <property type="component" value="Unassembled WGS sequence"/>
</dbReference>
<comment type="caution">
    <text evidence="1">The sequence shown here is derived from an EMBL/GenBank/DDBJ whole genome shotgun (WGS) entry which is preliminary data.</text>
</comment>
<reference evidence="1 2" key="1">
    <citation type="submission" date="2018-10" db="EMBL/GenBank/DDBJ databases">
        <title>Genomic Encyclopedia of Type Strains, Phase IV (KMG-IV): sequencing the most valuable type-strain genomes for metagenomic binning, comparative biology and taxonomic classification.</title>
        <authorList>
            <person name="Goeker M."/>
        </authorList>
    </citation>
    <scope>NUCLEOTIDE SEQUENCE [LARGE SCALE GENOMIC DNA]</scope>
    <source>
        <strain evidence="1 2">DSM 20549</strain>
    </source>
</reference>
<proteinExistence type="predicted"/>
<keyword evidence="2" id="KW-1185">Reference proteome</keyword>
<accession>A0A497YQD2</accession>
<gene>
    <name evidence="1" type="ORF">DFR62_2454</name>
</gene>
<organism evidence="1 2">
    <name type="scientific">Planococcus citreus</name>
    <dbReference type="NCBI Taxonomy" id="1373"/>
    <lineage>
        <taxon>Bacteria</taxon>
        <taxon>Bacillati</taxon>
        <taxon>Bacillota</taxon>
        <taxon>Bacilli</taxon>
        <taxon>Bacillales</taxon>
        <taxon>Caryophanaceae</taxon>
        <taxon>Planococcus</taxon>
    </lineage>
</organism>
<evidence type="ECO:0000313" key="2">
    <source>
        <dbReference type="Proteomes" id="UP000280791"/>
    </source>
</evidence>
<protein>
    <submittedName>
        <fullName evidence="1">Uncharacterized protein</fullName>
    </submittedName>
</protein>
<dbReference type="AlphaFoldDB" id="A0A497YQD2"/>
<sequence length="39" mass="4257">MHDFGFLIIAKDKGTLGPSHFCNNPLGTVQLKSNFHISA</sequence>
<dbReference type="EMBL" id="RCCP01000003">
    <property type="protein sequence ID" value="RLJ86851.1"/>
    <property type="molecule type" value="Genomic_DNA"/>
</dbReference>